<sequence length="46" mass="5019">MPTLIKSKFALNLISIDRARGKAQLVGYGRGPDHVHSIAPNCTRSQ</sequence>
<proteinExistence type="predicted"/>
<organism evidence="1 2">
    <name type="scientific">Vibrio tapetis subsp. tapetis</name>
    <dbReference type="NCBI Taxonomy" id="1671868"/>
    <lineage>
        <taxon>Bacteria</taxon>
        <taxon>Pseudomonadati</taxon>
        <taxon>Pseudomonadota</taxon>
        <taxon>Gammaproteobacteria</taxon>
        <taxon>Vibrionales</taxon>
        <taxon>Vibrionaceae</taxon>
        <taxon>Vibrio</taxon>
    </lineage>
</organism>
<keyword evidence="2" id="KW-1185">Reference proteome</keyword>
<gene>
    <name evidence="1" type="ORF">VTAP4600_A1521</name>
</gene>
<name>A0A2N8ZC67_9VIBR</name>
<dbReference type="Proteomes" id="UP000235828">
    <property type="component" value="Chromosome A"/>
</dbReference>
<dbReference type="EMBL" id="LT960611">
    <property type="protein sequence ID" value="SON49500.1"/>
    <property type="molecule type" value="Genomic_DNA"/>
</dbReference>
<dbReference type="KEGG" id="vta:A1521"/>
<dbReference type="AlphaFoldDB" id="A0A2N8ZC67"/>
<accession>A0A2N8ZC67</accession>
<evidence type="ECO:0000313" key="1">
    <source>
        <dbReference type="EMBL" id="SON49500.1"/>
    </source>
</evidence>
<protein>
    <submittedName>
        <fullName evidence="1">Uncharacterized protein</fullName>
    </submittedName>
</protein>
<evidence type="ECO:0000313" key="2">
    <source>
        <dbReference type="Proteomes" id="UP000235828"/>
    </source>
</evidence>
<reference evidence="1 2" key="1">
    <citation type="submission" date="2017-10" db="EMBL/GenBank/DDBJ databases">
        <authorList>
            <person name="Banno H."/>
            <person name="Chua N.-H."/>
        </authorList>
    </citation>
    <scope>NUCLEOTIDE SEQUENCE [LARGE SCALE GENOMIC DNA]</scope>
    <source>
        <strain evidence="1">Vibrio tapetis CECT4600</strain>
    </source>
</reference>